<dbReference type="Proteomes" id="UP000076798">
    <property type="component" value="Unassembled WGS sequence"/>
</dbReference>
<evidence type="ECO:0000256" key="2">
    <source>
        <dbReference type="ARBA" id="ARBA00035112"/>
    </source>
</evidence>
<keyword evidence="3" id="KW-0472">Membrane</keyword>
<dbReference type="Pfam" id="PF11807">
    <property type="entry name" value="UstYa"/>
    <property type="match status" value="1"/>
</dbReference>
<accession>A0A165Z8C6</accession>
<proteinExistence type="inferred from homology"/>
<dbReference type="GO" id="GO:0043386">
    <property type="term" value="P:mycotoxin biosynthetic process"/>
    <property type="evidence" value="ECO:0007669"/>
    <property type="project" value="InterPro"/>
</dbReference>
<evidence type="ECO:0000313" key="5">
    <source>
        <dbReference type="Proteomes" id="UP000076798"/>
    </source>
</evidence>
<sequence length="274" mass="31253">MSKDYRPLLPQAHASASSDDLLKEKDGLEDEVSRSRFTLRRPVEFGILAVLLVLNIIGLYFNFSRSTPDCSASQMDPIWGVSGPLYSPAQSAVRYERRVFDELGTKTIYHGPPTDETDKAWDDLYYMGLSYISAEEAALLPNRTEPLPNDKEGRYAISLDVFHQIHCLNYVRRALWPERYGPPEMGPPGIVIGSDTEPFDHTDHCVNILRENILCNADITPNVWQWDESRGVSFPHFDSIHTCRNFDAIRDWAMARKIDRVWNASIHVGHEHGH</sequence>
<dbReference type="PANTHER" id="PTHR33365">
    <property type="entry name" value="YALI0B05434P"/>
    <property type="match status" value="1"/>
</dbReference>
<name>A0A165Z8C6_9AGAM</name>
<evidence type="ECO:0000256" key="3">
    <source>
        <dbReference type="SAM" id="Phobius"/>
    </source>
</evidence>
<dbReference type="OrthoDB" id="3687641at2759"/>
<organism evidence="4 5">
    <name type="scientific">Sistotremastrum suecicum HHB10207 ss-3</name>
    <dbReference type="NCBI Taxonomy" id="1314776"/>
    <lineage>
        <taxon>Eukaryota</taxon>
        <taxon>Fungi</taxon>
        <taxon>Dikarya</taxon>
        <taxon>Basidiomycota</taxon>
        <taxon>Agaricomycotina</taxon>
        <taxon>Agaricomycetes</taxon>
        <taxon>Sistotremastrales</taxon>
        <taxon>Sistotremastraceae</taxon>
        <taxon>Sistotremastrum</taxon>
    </lineage>
</organism>
<dbReference type="InterPro" id="IPR021765">
    <property type="entry name" value="UstYa-like"/>
</dbReference>
<feature type="transmembrane region" description="Helical" evidence="3">
    <location>
        <begin position="43"/>
        <end position="63"/>
    </location>
</feature>
<keyword evidence="5" id="KW-1185">Reference proteome</keyword>
<dbReference type="STRING" id="1314776.A0A165Z8C6"/>
<evidence type="ECO:0000256" key="1">
    <source>
        <dbReference type="ARBA" id="ARBA00004685"/>
    </source>
</evidence>
<evidence type="ECO:0008006" key="6">
    <source>
        <dbReference type="Google" id="ProtNLM"/>
    </source>
</evidence>
<comment type="similarity">
    <text evidence="2">Belongs to the ustYa family.</text>
</comment>
<evidence type="ECO:0000313" key="4">
    <source>
        <dbReference type="EMBL" id="KZT34048.1"/>
    </source>
</evidence>
<dbReference type="EMBL" id="KV428203">
    <property type="protein sequence ID" value="KZT34048.1"/>
    <property type="molecule type" value="Genomic_DNA"/>
</dbReference>
<gene>
    <name evidence="4" type="ORF">SISSUDRAFT_1027056</name>
</gene>
<dbReference type="AlphaFoldDB" id="A0A165Z8C6"/>
<keyword evidence="3" id="KW-1133">Transmembrane helix</keyword>
<protein>
    <recommendedName>
        <fullName evidence="6">Tat pathway signal sequence</fullName>
    </recommendedName>
</protein>
<dbReference type="PANTHER" id="PTHR33365:SF4">
    <property type="entry name" value="CYCLOCHLOROTINE BIOSYNTHESIS PROTEIN O"/>
    <property type="match status" value="1"/>
</dbReference>
<keyword evidence="3" id="KW-0812">Transmembrane</keyword>
<reference evidence="4 5" key="1">
    <citation type="journal article" date="2016" name="Mol. Biol. Evol.">
        <title>Comparative Genomics of Early-Diverging Mushroom-Forming Fungi Provides Insights into the Origins of Lignocellulose Decay Capabilities.</title>
        <authorList>
            <person name="Nagy L.G."/>
            <person name="Riley R."/>
            <person name="Tritt A."/>
            <person name="Adam C."/>
            <person name="Daum C."/>
            <person name="Floudas D."/>
            <person name="Sun H."/>
            <person name="Yadav J.S."/>
            <person name="Pangilinan J."/>
            <person name="Larsson K.H."/>
            <person name="Matsuura K."/>
            <person name="Barry K."/>
            <person name="Labutti K."/>
            <person name="Kuo R."/>
            <person name="Ohm R.A."/>
            <person name="Bhattacharya S.S."/>
            <person name="Shirouzu T."/>
            <person name="Yoshinaga Y."/>
            <person name="Martin F.M."/>
            <person name="Grigoriev I.V."/>
            <person name="Hibbett D.S."/>
        </authorList>
    </citation>
    <scope>NUCLEOTIDE SEQUENCE [LARGE SCALE GENOMIC DNA]</scope>
    <source>
        <strain evidence="4 5">HHB10207 ss-3</strain>
    </source>
</reference>
<comment type="pathway">
    <text evidence="1">Mycotoxin biosynthesis.</text>
</comment>